<dbReference type="RefSeq" id="WP_379956891.1">
    <property type="nucleotide sequence ID" value="NZ_JAUYVI010000005.1"/>
</dbReference>
<evidence type="ECO:0000256" key="1">
    <source>
        <dbReference type="SAM" id="MobiDB-lite"/>
    </source>
</evidence>
<sequence length="140" mass="14785">MPQHPLKSANGAAPAASQSTAAQPARAPKATPLAATPAVAHDDAILPTAARLSGDPKELLGLDHSALRRALGKPARMRDELTAQVWQYVTGDCVVDLYLYDDDSGALKVTYVEARSRTAEPTPTARCLKSLLERPTASAQ</sequence>
<organism evidence="2 3">
    <name type="scientific">Dongia sedimenti</name>
    <dbReference type="NCBI Taxonomy" id="3064282"/>
    <lineage>
        <taxon>Bacteria</taxon>
        <taxon>Pseudomonadati</taxon>
        <taxon>Pseudomonadota</taxon>
        <taxon>Alphaproteobacteria</taxon>
        <taxon>Rhodospirillales</taxon>
        <taxon>Dongiaceae</taxon>
        <taxon>Dongia</taxon>
    </lineage>
</organism>
<protein>
    <submittedName>
        <fullName evidence="2">Uncharacterized protein</fullName>
    </submittedName>
</protein>
<reference evidence="3" key="1">
    <citation type="submission" date="2023-08" db="EMBL/GenBank/DDBJ databases">
        <title>Rhodospirillaceae gen. nov., a novel taxon isolated from the Yangtze River Yuezi River estuary sludge.</title>
        <authorList>
            <person name="Ruan L."/>
        </authorList>
    </citation>
    <scope>NUCLEOTIDE SEQUENCE [LARGE SCALE GENOMIC DNA]</scope>
    <source>
        <strain evidence="3">R-7</strain>
    </source>
</reference>
<dbReference type="EMBL" id="JAUYVI010000005">
    <property type="protein sequence ID" value="MDQ7249182.1"/>
    <property type="molecule type" value="Genomic_DNA"/>
</dbReference>
<name>A0ABU0YN99_9PROT</name>
<proteinExistence type="predicted"/>
<accession>A0ABU0YN99</accession>
<gene>
    <name evidence="2" type="ORF">Q8A70_15955</name>
</gene>
<evidence type="ECO:0000313" key="3">
    <source>
        <dbReference type="Proteomes" id="UP001230156"/>
    </source>
</evidence>
<feature type="compositionally biased region" description="Low complexity" evidence="1">
    <location>
        <begin position="8"/>
        <end position="39"/>
    </location>
</feature>
<dbReference type="Proteomes" id="UP001230156">
    <property type="component" value="Unassembled WGS sequence"/>
</dbReference>
<keyword evidence="3" id="KW-1185">Reference proteome</keyword>
<comment type="caution">
    <text evidence="2">The sequence shown here is derived from an EMBL/GenBank/DDBJ whole genome shotgun (WGS) entry which is preliminary data.</text>
</comment>
<evidence type="ECO:0000313" key="2">
    <source>
        <dbReference type="EMBL" id="MDQ7249182.1"/>
    </source>
</evidence>
<feature type="region of interest" description="Disordered" evidence="1">
    <location>
        <begin position="1"/>
        <end position="39"/>
    </location>
</feature>